<dbReference type="SUPFAM" id="SSF52540">
    <property type="entry name" value="P-loop containing nucleoside triphosphate hydrolases"/>
    <property type="match status" value="1"/>
</dbReference>
<dbReference type="Pfam" id="PF13671">
    <property type="entry name" value="AAA_33"/>
    <property type="match status" value="1"/>
</dbReference>
<evidence type="ECO:0000256" key="1">
    <source>
        <dbReference type="ARBA" id="ARBA00004761"/>
    </source>
</evidence>
<evidence type="ECO:0000313" key="11">
    <source>
        <dbReference type="Proteomes" id="UP001597176"/>
    </source>
</evidence>
<comment type="catalytic activity">
    <reaction evidence="8 9">
        <text>D-gluconate + ATP = 6-phospho-D-gluconate + ADP + H(+)</text>
        <dbReference type="Rhea" id="RHEA:19433"/>
        <dbReference type="ChEBI" id="CHEBI:15378"/>
        <dbReference type="ChEBI" id="CHEBI:18391"/>
        <dbReference type="ChEBI" id="CHEBI:30616"/>
        <dbReference type="ChEBI" id="CHEBI:58759"/>
        <dbReference type="ChEBI" id="CHEBI:456216"/>
        <dbReference type="EC" id="2.7.1.12"/>
    </reaction>
</comment>
<keyword evidence="6 9" id="KW-0418">Kinase</keyword>
<comment type="similarity">
    <text evidence="2 9">Belongs to the gluconokinase GntK/GntV family.</text>
</comment>
<evidence type="ECO:0000256" key="4">
    <source>
        <dbReference type="ARBA" id="ARBA00022679"/>
    </source>
</evidence>
<proteinExistence type="inferred from homology"/>
<keyword evidence="4 9" id="KW-0808">Transferase</keyword>
<dbReference type="EC" id="2.7.1.12" evidence="3 9"/>
<sequence length="177" mass="18546">MPRVIIVMGVSGSGKSTVAGLLAESLGWGFVDGDAFHTPEHVAKMREGHALDDADRAPWLDAMAAWIGTCLAAGRPGILVCSALKRAYRDALVRGRAGIRIVYLEGDRDLIATRVAVRTGHFMPAALLDSQFAILEPPAPEEGAVAVPIAGSAEAIVATILRALGLQPDASIPQDTE</sequence>
<dbReference type="CDD" id="cd02021">
    <property type="entry name" value="GntK"/>
    <property type="match status" value="1"/>
</dbReference>
<dbReference type="PANTHER" id="PTHR43442:SF3">
    <property type="entry name" value="GLUCONOKINASE-RELATED"/>
    <property type="match status" value="1"/>
</dbReference>
<dbReference type="InterPro" id="IPR027417">
    <property type="entry name" value="P-loop_NTPase"/>
</dbReference>
<evidence type="ECO:0000256" key="8">
    <source>
        <dbReference type="ARBA" id="ARBA00048090"/>
    </source>
</evidence>
<keyword evidence="11" id="KW-1185">Reference proteome</keyword>
<dbReference type="Proteomes" id="UP001597176">
    <property type="component" value="Unassembled WGS sequence"/>
</dbReference>
<dbReference type="RefSeq" id="WP_238207382.1">
    <property type="nucleotide sequence ID" value="NZ_JBHTND010000017.1"/>
</dbReference>
<dbReference type="PANTHER" id="PTHR43442">
    <property type="entry name" value="GLUCONOKINASE-RELATED"/>
    <property type="match status" value="1"/>
</dbReference>
<dbReference type="NCBIfam" id="TIGR01313">
    <property type="entry name" value="therm_gnt_kin"/>
    <property type="match status" value="1"/>
</dbReference>
<dbReference type="Gene3D" id="3.40.50.300">
    <property type="entry name" value="P-loop containing nucleotide triphosphate hydrolases"/>
    <property type="match status" value="1"/>
</dbReference>
<keyword evidence="7 9" id="KW-0067">ATP-binding</keyword>
<organism evidence="10 11">
    <name type="scientific">Methylobacterium marchantiae</name>
    <dbReference type="NCBI Taxonomy" id="600331"/>
    <lineage>
        <taxon>Bacteria</taxon>
        <taxon>Pseudomonadati</taxon>
        <taxon>Pseudomonadota</taxon>
        <taxon>Alphaproteobacteria</taxon>
        <taxon>Hyphomicrobiales</taxon>
        <taxon>Methylobacteriaceae</taxon>
        <taxon>Methylobacterium</taxon>
    </lineage>
</organism>
<comment type="pathway">
    <text evidence="1">Carbohydrate acid metabolism.</text>
</comment>
<evidence type="ECO:0000256" key="2">
    <source>
        <dbReference type="ARBA" id="ARBA00008420"/>
    </source>
</evidence>
<gene>
    <name evidence="10" type="ORF">ACFQ4G_13555</name>
</gene>
<evidence type="ECO:0000256" key="6">
    <source>
        <dbReference type="ARBA" id="ARBA00022777"/>
    </source>
</evidence>
<comment type="caution">
    <text evidence="10">The sequence shown here is derived from an EMBL/GenBank/DDBJ whole genome shotgun (WGS) entry which is preliminary data.</text>
</comment>
<dbReference type="InterPro" id="IPR006001">
    <property type="entry name" value="Therm_gnt_kin"/>
</dbReference>
<keyword evidence="5 9" id="KW-0547">Nucleotide-binding</keyword>
<protein>
    <recommendedName>
        <fullName evidence="3 9">Gluconokinase</fullName>
        <ecNumber evidence="3 9">2.7.1.12</ecNumber>
    </recommendedName>
</protein>
<evidence type="ECO:0000256" key="9">
    <source>
        <dbReference type="RuleBase" id="RU363066"/>
    </source>
</evidence>
<evidence type="ECO:0000256" key="5">
    <source>
        <dbReference type="ARBA" id="ARBA00022741"/>
    </source>
</evidence>
<evidence type="ECO:0000313" key="10">
    <source>
        <dbReference type="EMBL" id="MFD1302596.1"/>
    </source>
</evidence>
<name>A0ABW3X0Y8_9HYPH</name>
<dbReference type="EMBL" id="JBHTND010000017">
    <property type="protein sequence ID" value="MFD1302596.1"/>
    <property type="molecule type" value="Genomic_DNA"/>
</dbReference>
<evidence type="ECO:0000256" key="7">
    <source>
        <dbReference type="ARBA" id="ARBA00022840"/>
    </source>
</evidence>
<reference evidence="11" key="1">
    <citation type="journal article" date="2019" name="Int. J. Syst. Evol. Microbiol.">
        <title>The Global Catalogue of Microorganisms (GCM) 10K type strain sequencing project: providing services to taxonomists for standard genome sequencing and annotation.</title>
        <authorList>
            <consortium name="The Broad Institute Genomics Platform"/>
            <consortium name="The Broad Institute Genome Sequencing Center for Infectious Disease"/>
            <person name="Wu L."/>
            <person name="Ma J."/>
        </authorList>
    </citation>
    <scope>NUCLEOTIDE SEQUENCE [LARGE SCALE GENOMIC DNA]</scope>
    <source>
        <strain evidence="11">CCUG 56108</strain>
    </source>
</reference>
<accession>A0ABW3X0Y8</accession>
<evidence type="ECO:0000256" key="3">
    <source>
        <dbReference type="ARBA" id="ARBA00012054"/>
    </source>
</evidence>